<keyword evidence="2" id="KW-1185">Reference proteome</keyword>
<organism evidence="1 2">
    <name type="scientific">Hermanssonia centrifuga</name>
    <dbReference type="NCBI Taxonomy" id="98765"/>
    <lineage>
        <taxon>Eukaryota</taxon>
        <taxon>Fungi</taxon>
        <taxon>Dikarya</taxon>
        <taxon>Basidiomycota</taxon>
        <taxon>Agaricomycotina</taxon>
        <taxon>Agaricomycetes</taxon>
        <taxon>Polyporales</taxon>
        <taxon>Meruliaceae</taxon>
        <taxon>Hermanssonia</taxon>
    </lineage>
</organism>
<protein>
    <submittedName>
        <fullName evidence="1">Uncharacterized protein</fullName>
    </submittedName>
</protein>
<name>A0A2R6RLG4_9APHY</name>
<comment type="caution">
    <text evidence="1">The sequence shown here is derived from an EMBL/GenBank/DDBJ whole genome shotgun (WGS) entry which is preliminary data.</text>
</comment>
<reference evidence="1 2" key="1">
    <citation type="submission" date="2018-02" db="EMBL/GenBank/DDBJ databases">
        <title>Genome sequence of the basidiomycete white-rot fungus Phlebia centrifuga.</title>
        <authorList>
            <person name="Granchi Z."/>
            <person name="Peng M."/>
            <person name="de Vries R.P."/>
            <person name="Hilden K."/>
            <person name="Makela M.R."/>
            <person name="Grigoriev I."/>
            <person name="Riley R."/>
        </authorList>
    </citation>
    <scope>NUCLEOTIDE SEQUENCE [LARGE SCALE GENOMIC DNA]</scope>
    <source>
        <strain evidence="1 2">FBCC195</strain>
    </source>
</reference>
<evidence type="ECO:0000313" key="2">
    <source>
        <dbReference type="Proteomes" id="UP000186601"/>
    </source>
</evidence>
<dbReference type="AlphaFoldDB" id="A0A2R6RLG4"/>
<dbReference type="EMBL" id="MLYV02000243">
    <property type="protein sequence ID" value="PSS30867.1"/>
    <property type="molecule type" value="Genomic_DNA"/>
</dbReference>
<dbReference type="OrthoDB" id="66095at2759"/>
<sequence>MDLILRELCDRIAQFPRLYKEATMNSVMTIGPGAVAGRTLMRAGDYMATKLEDAAVEIQLARFFNSSRPYNEMLELQKLGDNEGRMRRKVFRRILANLANGEINVIVEGLGKCQWPENQLYIFLLLLAYCKMSDPGWTWLPCTKFDPVEPPFVVVPGGRRKWTPVEPARVTQNFAVLLEAIAKEEMLPETLITRIFGFSYASQPFADLFDSSTPDPVRFPRKESSRLQTLVLGSYSLPPDERPSFEPAFTDIRLVRRMLQSRRLSKSVANRILRFAEYFAVIYGEKTNHPWEQFETRPSTVEFGSYHVKEPCVSTRVLTDEEAKSIVRVTAVVEGCDQGWSAEAEEKGRPTSHTWYTVGILNRTPDDEPIDVLPGSNVFLADNLHAISVPQMHAAAWDADTPFVSALRKQSSMGYRVCIWAEGRYVTLEAGFTIWCSKMSLCF</sequence>
<gene>
    <name evidence="1" type="ORF">PHLCEN_2v2594</name>
</gene>
<accession>A0A2R6RLG4</accession>
<dbReference type="Proteomes" id="UP000186601">
    <property type="component" value="Unassembled WGS sequence"/>
</dbReference>
<proteinExistence type="predicted"/>
<evidence type="ECO:0000313" key="1">
    <source>
        <dbReference type="EMBL" id="PSS30867.1"/>
    </source>
</evidence>